<keyword evidence="4" id="KW-0808">Transferase</keyword>
<evidence type="ECO:0000256" key="2">
    <source>
        <dbReference type="SAM" id="Phobius"/>
    </source>
</evidence>
<keyword evidence="4" id="KW-0012">Acyltransferase</keyword>
<feature type="transmembrane region" description="Helical" evidence="2">
    <location>
        <begin position="114"/>
        <end position="134"/>
    </location>
</feature>
<keyword evidence="2" id="KW-0812">Transmembrane</keyword>
<dbReference type="InterPro" id="IPR002656">
    <property type="entry name" value="Acyl_transf_3_dom"/>
</dbReference>
<feature type="transmembrane region" description="Helical" evidence="2">
    <location>
        <begin position="184"/>
        <end position="217"/>
    </location>
</feature>
<feature type="transmembrane region" description="Helical" evidence="2">
    <location>
        <begin position="69"/>
        <end position="93"/>
    </location>
</feature>
<proteinExistence type="predicted"/>
<feature type="transmembrane region" description="Helical" evidence="2">
    <location>
        <begin position="366"/>
        <end position="390"/>
    </location>
</feature>
<keyword evidence="5" id="KW-1185">Reference proteome</keyword>
<feature type="transmembrane region" description="Helical" evidence="2">
    <location>
        <begin position="29"/>
        <end position="49"/>
    </location>
</feature>
<sequence length="430" mass="48377">MATETRAAESAADPVAAAPRAGGRLEFPYLDGLRGLAALAVVFYHAYLFTGTTGTGPTELPWLRPIIGWGYLGVPLFIVLSGYVLMLPVLTRFDRYRLPGGFWKFVWRRARRIIPPYWASLVLFALLILFVPVLGQPGGTQWDTKLPMGWGTFLTHFFLVHDFFPQYIGKINGPMWTVAVEWQIYFLMPLLILPLWRVFGGWATASSLVLIGMWMGAESRYSFMHPWFVGLFAVGMLAAELTVKARDEHLSGVVRERSKLGGPRWASGAFVGAMVLGTLLVFFRNRDYWQHQTWPSEVVTGILAGILLTWMGRQAVTGNHTWLARFFAWKPFVLAGLVSYSIYLFHSPLLGLGNLLLLPLGLYPKYQFLMMVFVVIPVVIGICVGFWWLVERNFMNRRQKHATAEVSHRGRLPEVETDSTAPDAGSRSAS</sequence>
<keyword evidence="2" id="KW-0472">Membrane</keyword>
<keyword evidence="2" id="KW-1133">Transmembrane helix</keyword>
<dbReference type="GO" id="GO:0016746">
    <property type="term" value="F:acyltransferase activity"/>
    <property type="evidence" value="ECO:0007669"/>
    <property type="project" value="UniProtKB-KW"/>
</dbReference>
<feature type="transmembrane region" description="Helical" evidence="2">
    <location>
        <begin position="223"/>
        <end position="243"/>
    </location>
</feature>
<dbReference type="PANTHER" id="PTHR23028:SF53">
    <property type="entry name" value="ACYL_TRANSF_3 DOMAIN-CONTAINING PROTEIN"/>
    <property type="match status" value="1"/>
</dbReference>
<evidence type="ECO:0000313" key="5">
    <source>
        <dbReference type="Proteomes" id="UP001370299"/>
    </source>
</evidence>
<organism evidence="4 5">
    <name type="scientific">Curtobacterium citreum</name>
    <dbReference type="NCBI Taxonomy" id="2036"/>
    <lineage>
        <taxon>Bacteria</taxon>
        <taxon>Bacillati</taxon>
        <taxon>Actinomycetota</taxon>
        <taxon>Actinomycetes</taxon>
        <taxon>Micrococcales</taxon>
        <taxon>Microbacteriaceae</taxon>
        <taxon>Curtobacterium</taxon>
    </lineage>
</organism>
<feature type="domain" description="Acyltransferase 3" evidence="3">
    <location>
        <begin position="28"/>
        <end position="388"/>
    </location>
</feature>
<dbReference type="EC" id="2.3.-.-" evidence="4"/>
<feature type="transmembrane region" description="Helical" evidence="2">
    <location>
        <begin position="146"/>
        <end position="164"/>
    </location>
</feature>
<dbReference type="EMBL" id="JBBLYY010000066">
    <property type="protein sequence ID" value="MEK0172447.1"/>
    <property type="molecule type" value="Genomic_DNA"/>
</dbReference>
<accession>A0ABU8YD28</accession>
<dbReference type="RefSeq" id="WP_340195918.1">
    <property type="nucleotide sequence ID" value="NZ_JBBKAP010000016.1"/>
</dbReference>
<dbReference type="InterPro" id="IPR050879">
    <property type="entry name" value="Acyltransferase_3"/>
</dbReference>
<gene>
    <name evidence="4" type="ORF">WMN62_13295</name>
</gene>
<dbReference type="Proteomes" id="UP001370299">
    <property type="component" value="Unassembled WGS sequence"/>
</dbReference>
<name>A0ABU8YD28_9MICO</name>
<feature type="region of interest" description="Disordered" evidence="1">
    <location>
        <begin position="406"/>
        <end position="430"/>
    </location>
</feature>
<reference evidence="4 5" key="1">
    <citation type="submission" date="2024-03" db="EMBL/GenBank/DDBJ databases">
        <title>Whole genomes of four grape xylem sap localized bacterial endophytes.</title>
        <authorList>
            <person name="Kumar G."/>
            <person name="Savka M.A."/>
        </authorList>
    </citation>
    <scope>NUCLEOTIDE SEQUENCE [LARGE SCALE GENOMIC DNA]</scope>
    <source>
        <strain evidence="4 5">RIT_GXS8</strain>
    </source>
</reference>
<feature type="transmembrane region" description="Helical" evidence="2">
    <location>
        <begin position="323"/>
        <end position="346"/>
    </location>
</feature>
<comment type="caution">
    <text evidence="4">The sequence shown here is derived from an EMBL/GenBank/DDBJ whole genome shotgun (WGS) entry which is preliminary data.</text>
</comment>
<protein>
    <submittedName>
        <fullName evidence="4">Acyltransferase</fullName>
        <ecNumber evidence="4">2.3.-.-</ecNumber>
    </submittedName>
</protein>
<dbReference type="PANTHER" id="PTHR23028">
    <property type="entry name" value="ACETYLTRANSFERASE"/>
    <property type="match status" value="1"/>
</dbReference>
<feature type="transmembrane region" description="Helical" evidence="2">
    <location>
        <begin position="294"/>
        <end position="311"/>
    </location>
</feature>
<feature type="transmembrane region" description="Helical" evidence="2">
    <location>
        <begin position="264"/>
        <end position="282"/>
    </location>
</feature>
<dbReference type="Pfam" id="PF01757">
    <property type="entry name" value="Acyl_transf_3"/>
    <property type="match status" value="1"/>
</dbReference>
<evidence type="ECO:0000259" key="3">
    <source>
        <dbReference type="Pfam" id="PF01757"/>
    </source>
</evidence>
<evidence type="ECO:0000313" key="4">
    <source>
        <dbReference type="EMBL" id="MEK0172447.1"/>
    </source>
</evidence>
<evidence type="ECO:0000256" key="1">
    <source>
        <dbReference type="SAM" id="MobiDB-lite"/>
    </source>
</evidence>